<dbReference type="GO" id="GO:0005737">
    <property type="term" value="C:cytoplasm"/>
    <property type="evidence" value="ECO:0007669"/>
    <property type="project" value="TreeGrafter"/>
</dbReference>
<dbReference type="Pfam" id="PF13676">
    <property type="entry name" value="TIR_2"/>
    <property type="match status" value="1"/>
</dbReference>
<gene>
    <name evidence="3" type="primary">TIRAP</name>
</gene>
<dbReference type="GeneID" id="100913329"/>
<dbReference type="PANTHER" id="PTHR22662">
    <property type="entry name" value="TIRAP"/>
    <property type="match status" value="1"/>
</dbReference>
<name>A0A7N4PT09_SARHA</name>
<evidence type="ECO:0000313" key="4">
    <source>
        <dbReference type="Proteomes" id="UP000007648"/>
    </source>
</evidence>
<dbReference type="Ensembl" id="ENSSHAT00000028913.1">
    <property type="protein sequence ID" value="ENSSHAP00000043044.1"/>
    <property type="gene ID" value="ENSSHAG00000028142.1"/>
</dbReference>
<feature type="region of interest" description="Disordered" evidence="1">
    <location>
        <begin position="1"/>
        <end position="59"/>
    </location>
</feature>
<protein>
    <submittedName>
        <fullName evidence="3">TIR domain containing adaptor protein</fullName>
    </submittedName>
</protein>
<proteinExistence type="predicted"/>
<dbReference type="PANTHER" id="PTHR22662:SF0">
    <property type="entry name" value="TOLL_INTERLEUKIN-1 RECEPTOR DOMAIN-CONTAINING ADAPTER PROTEIN"/>
    <property type="match status" value="1"/>
</dbReference>
<sequence>MAGWFRQILRKPKKRHMQPDTNTKDVPEPPSQSSSLPETQESPWVPTPSPADTESRSSDSRWSKTYDVCVCHSEHDLMPVQELVSYLEGEPNGLRCFLHLRDAAPGGAIVSELCQAMGNSHCCVLFITSHFLQDPWCKYQMLQALSEAPGSEGHTIPLLAGLARSEYPPELRFMFYVDGNGLDNGFGKVKKTVWRYRDGDPFGKGPGRDFKGEGHWSA</sequence>
<dbReference type="AlphaFoldDB" id="A0A7N4PT09"/>
<organism evidence="3 4">
    <name type="scientific">Sarcophilus harrisii</name>
    <name type="common">Tasmanian devil</name>
    <name type="synonym">Sarcophilus laniarius</name>
    <dbReference type="NCBI Taxonomy" id="9305"/>
    <lineage>
        <taxon>Eukaryota</taxon>
        <taxon>Metazoa</taxon>
        <taxon>Chordata</taxon>
        <taxon>Craniata</taxon>
        <taxon>Vertebrata</taxon>
        <taxon>Euteleostomi</taxon>
        <taxon>Mammalia</taxon>
        <taxon>Metatheria</taxon>
        <taxon>Dasyuromorphia</taxon>
        <taxon>Dasyuridae</taxon>
        <taxon>Sarcophilus</taxon>
    </lineage>
</organism>
<reference evidence="3" key="3">
    <citation type="submission" date="2025-09" db="UniProtKB">
        <authorList>
            <consortium name="Ensembl"/>
        </authorList>
    </citation>
    <scope>IDENTIFICATION</scope>
</reference>
<dbReference type="InterPro" id="IPR000157">
    <property type="entry name" value="TIR_dom"/>
</dbReference>
<dbReference type="InterPro" id="IPR035897">
    <property type="entry name" value="Toll_tir_struct_dom_sf"/>
</dbReference>
<dbReference type="GO" id="GO:0035662">
    <property type="term" value="F:Toll-like receptor 4 binding"/>
    <property type="evidence" value="ECO:0007669"/>
    <property type="project" value="TreeGrafter"/>
</dbReference>
<dbReference type="GO" id="GO:2000343">
    <property type="term" value="P:positive regulation of chemokine (C-X-C motif) ligand 2 production"/>
    <property type="evidence" value="ECO:0007669"/>
    <property type="project" value="TreeGrafter"/>
</dbReference>
<dbReference type="InterPro" id="IPR017279">
    <property type="entry name" value="Tol-interleuk_rcpt_adapt_Tirap"/>
</dbReference>
<dbReference type="GO" id="GO:0005886">
    <property type="term" value="C:plasma membrane"/>
    <property type="evidence" value="ECO:0007669"/>
    <property type="project" value="TreeGrafter"/>
</dbReference>
<feature type="domain" description="TIR" evidence="2">
    <location>
        <begin position="64"/>
        <end position="193"/>
    </location>
</feature>
<evidence type="ECO:0000256" key="1">
    <source>
        <dbReference type="SAM" id="MobiDB-lite"/>
    </source>
</evidence>
<dbReference type="CTD" id="114609"/>
<dbReference type="RefSeq" id="XP_031816780.1">
    <property type="nucleotide sequence ID" value="XM_031960920.1"/>
</dbReference>
<dbReference type="GO" id="GO:0034142">
    <property type="term" value="P:toll-like receptor 4 signaling pathway"/>
    <property type="evidence" value="ECO:0007669"/>
    <property type="project" value="TreeGrafter"/>
</dbReference>
<evidence type="ECO:0000313" key="3">
    <source>
        <dbReference type="Ensembl" id="ENSSHAP00000043044.1"/>
    </source>
</evidence>
<dbReference type="GO" id="GO:0032760">
    <property type="term" value="P:positive regulation of tumor necrosis factor production"/>
    <property type="evidence" value="ECO:0007669"/>
    <property type="project" value="TreeGrafter"/>
</dbReference>
<dbReference type="Gene3D" id="3.40.50.10140">
    <property type="entry name" value="Toll/interleukin-1 receptor homology (TIR) domain"/>
    <property type="match status" value="1"/>
</dbReference>
<evidence type="ECO:0000259" key="2">
    <source>
        <dbReference type="PROSITE" id="PS50104"/>
    </source>
</evidence>
<dbReference type="SUPFAM" id="SSF52200">
    <property type="entry name" value="Toll/Interleukin receptor TIR domain"/>
    <property type="match status" value="1"/>
</dbReference>
<dbReference type="GO" id="GO:0035663">
    <property type="term" value="F:Toll-like receptor 2 binding"/>
    <property type="evidence" value="ECO:0007669"/>
    <property type="project" value="TreeGrafter"/>
</dbReference>
<reference evidence="3" key="2">
    <citation type="submission" date="2025-08" db="UniProtKB">
        <authorList>
            <consortium name="Ensembl"/>
        </authorList>
    </citation>
    <scope>IDENTIFICATION</scope>
</reference>
<dbReference type="PROSITE" id="PS50104">
    <property type="entry name" value="TIR"/>
    <property type="match status" value="1"/>
</dbReference>
<keyword evidence="4" id="KW-1185">Reference proteome</keyword>
<feature type="compositionally biased region" description="Low complexity" evidence="1">
    <location>
        <begin position="31"/>
        <end position="43"/>
    </location>
</feature>
<accession>A0A7N4PT09</accession>
<dbReference type="GeneTree" id="ENSGT00510000048428"/>
<dbReference type="GO" id="GO:0043123">
    <property type="term" value="P:positive regulation of canonical NF-kappaB signal transduction"/>
    <property type="evidence" value="ECO:0007669"/>
    <property type="project" value="TreeGrafter"/>
</dbReference>
<reference evidence="3 4" key="1">
    <citation type="journal article" date="2011" name="Proc. Natl. Acad. Sci. U.S.A.">
        <title>Genetic diversity and population structure of the endangered marsupial Sarcophilus harrisii (Tasmanian devil).</title>
        <authorList>
            <person name="Miller W."/>
            <person name="Hayes V.M."/>
            <person name="Ratan A."/>
            <person name="Petersen D.C."/>
            <person name="Wittekindt N.E."/>
            <person name="Miller J."/>
            <person name="Walenz B."/>
            <person name="Knight J."/>
            <person name="Qi J."/>
            <person name="Zhao F."/>
            <person name="Wang Q."/>
            <person name="Bedoya-Reina O.C."/>
            <person name="Katiyar N."/>
            <person name="Tomsho L.P."/>
            <person name="Kasson L.M."/>
            <person name="Hardie R.A."/>
            <person name="Woodbridge P."/>
            <person name="Tindall E.A."/>
            <person name="Bertelsen M.F."/>
            <person name="Dixon D."/>
            <person name="Pyecroft S."/>
            <person name="Helgen K.M."/>
            <person name="Lesk A.M."/>
            <person name="Pringle T.H."/>
            <person name="Patterson N."/>
            <person name="Zhang Y."/>
            <person name="Kreiss A."/>
            <person name="Woods G.M."/>
            <person name="Jones M.E."/>
            <person name="Schuster S.C."/>
        </authorList>
    </citation>
    <scope>NUCLEOTIDE SEQUENCE [LARGE SCALE GENOMIC DNA]</scope>
</reference>
<dbReference type="Proteomes" id="UP000007648">
    <property type="component" value="Unassembled WGS sequence"/>
</dbReference>